<dbReference type="EMBL" id="JAJUBC010000033">
    <property type="protein sequence ID" value="MDD1795721.1"/>
    <property type="molecule type" value="Genomic_DNA"/>
</dbReference>
<evidence type="ECO:0000313" key="2">
    <source>
        <dbReference type="Proteomes" id="UP001149400"/>
    </source>
</evidence>
<reference evidence="1" key="1">
    <citation type="submission" date="2021-12" db="EMBL/GenBank/DDBJ databases">
        <title>Enterovibrio ZSDZ35 sp. nov. and Enterovibrio ZSDZ42 sp. nov., isolated from coastal seawater in Qingdao.</title>
        <authorList>
            <person name="Zhang P."/>
        </authorList>
    </citation>
    <scope>NUCLEOTIDE SEQUENCE</scope>
    <source>
        <strain evidence="1">ZSDZ42</strain>
    </source>
</reference>
<proteinExistence type="predicted"/>
<comment type="caution">
    <text evidence="1">The sequence shown here is derived from an EMBL/GenBank/DDBJ whole genome shotgun (WGS) entry which is preliminary data.</text>
</comment>
<accession>A0ABT5R625</accession>
<dbReference type="Pfam" id="PF06097">
    <property type="entry name" value="DUF945"/>
    <property type="match status" value="1"/>
</dbReference>
<gene>
    <name evidence="1" type="ORF">LRP50_21605</name>
</gene>
<sequence>MIFGKYTAIAGAVAVAVLWPFATGQIGQSVYDREIEEVQSRYISVENESYDRGYLSSEVVTRVSLVGGMKEVYEEEGLPTSYSVTSHVSHGFMGVSTTSTLDMTPDMKVITDLLWPSGESPVTVVTETSVFGDTQYDVTVRAMNGGNEEIKITSSPANISGTVDKNGVMLFQMEMPSLELSSPEGETFNLTEITGSGNGELVDDVWVGAQSLNIGTSAFNDAFGSAATISQLGLSVSNALSAIDNGDVKTALPDALRFDNSTVISFNKLDVPDTLVIDNFKVGVNFNALDYNSMIALANTADSMGAEPAPEDMMKLQTVFDGLVEKGMTFEITPLELDTPEGNINAKFDLSIEPGLGSVTQNMGALMSKLKGNIFVNVPTAYVQGIPEVEASLANIESYGFVSQAENGVTLTAKIEGDQLVSPNGEKIPLGLLMMLFM</sequence>
<dbReference type="RefSeq" id="WP_274166503.1">
    <property type="nucleotide sequence ID" value="NZ_JAJUBC010000033.1"/>
</dbReference>
<protein>
    <submittedName>
        <fullName evidence="1">YdgA family protein</fullName>
    </submittedName>
</protein>
<dbReference type="InterPro" id="IPR010352">
    <property type="entry name" value="DUF945"/>
</dbReference>
<keyword evidence="2" id="KW-1185">Reference proteome</keyword>
<dbReference type="Proteomes" id="UP001149400">
    <property type="component" value="Unassembled WGS sequence"/>
</dbReference>
<organism evidence="1 2">
    <name type="scientific">Enterovibrio gelatinilyticus</name>
    <dbReference type="NCBI Taxonomy" id="2899819"/>
    <lineage>
        <taxon>Bacteria</taxon>
        <taxon>Pseudomonadati</taxon>
        <taxon>Pseudomonadota</taxon>
        <taxon>Gammaproteobacteria</taxon>
        <taxon>Vibrionales</taxon>
        <taxon>Vibrionaceae</taxon>
        <taxon>Enterovibrio</taxon>
    </lineage>
</organism>
<evidence type="ECO:0000313" key="1">
    <source>
        <dbReference type="EMBL" id="MDD1795721.1"/>
    </source>
</evidence>
<name>A0ABT5R625_9GAMM</name>